<evidence type="ECO:0000256" key="2">
    <source>
        <dbReference type="SAM" id="Phobius"/>
    </source>
</evidence>
<gene>
    <name evidence="4" type="ORF">Bpfe_018090</name>
</gene>
<reference evidence="4" key="2">
    <citation type="submission" date="2023-04" db="EMBL/GenBank/DDBJ databases">
        <authorList>
            <person name="Bu L."/>
            <person name="Lu L."/>
            <person name="Laidemitt M.R."/>
            <person name="Zhang S.M."/>
            <person name="Mutuku M."/>
            <person name="Mkoji G."/>
            <person name="Steinauer M."/>
            <person name="Loker E.S."/>
        </authorList>
    </citation>
    <scope>NUCLEOTIDE SEQUENCE</scope>
    <source>
        <strain evidence="4">KasaAsao</strain>
        <tissue evidence="4">Whole Snail</tissue>
    </source>
</reference>
<feature type="compositionally biased region" description="Acidic residues" evidence="1">
    <location>
        <begin position="66"/>
        <end position="82"/>
    </location>
</feature>
<accession>A0AAD8F6V9</accession>
<evidence type="ECO:0000259" key="3">
    <source>
        <dbReference type="Pfam" id="PF02932"/>
    </source>
</evidence>
<dbReference type="GO" id="GO:0006811">
    <property type="term" value="P:monoatomic ion transport"/>
    <property type="evidence" value="ECO:0007669"/>
    <property type="project" value="InterPro"/>
</dbReference>
<keyword evidence="2" id="KW-0812">Transmembrane</keyword>
<reference evidence="4" key="1">
    <citation type="journal article" date="2023" name="PLoS Negl. Trop. Dis.">
        <title>A genome sequence for Biomphalaria pfeifferi, the major vector snail for the human-infecting parasite Schistosoma mansoni.</title>
        <authorList>
            <person name="Bu L."/>
            <person name="Lu L."/>
            <person name="Laidemitt M.R."/>
            <person name="Zhang S.M."/>
            <person name="Mutuku M."/>
            <person name="Mkoji G."/>
            <person name="Steinauer M."/>
            <person name="Loker E.S."/>
        </authorList>
    </citation>
    <scope>NUCLEOTIDE SEQUENCE</scope>
    <source>
        <strain evidence="4">KasaAsao</strain>
    </source>
</reference>
<keyword evidence="2" id="KW-1133">Transmembrane helix</keyword>
<dbReference type="Proteomes" id="UP001233172">
    <property type="component" value="Unassembled WGS sequence"/>
</dbReference>
<sequence>STTMLTMTFLVLDSRNDLPRVAYSTALDVYVFMCFCFIFASILQFAAVHFFTKYGTGEWDVKPADSDEEEEDDDPFDACDTNDEVKKTMPSDPITACLSKMWRCIMSTRSR</sequence>
<keyword evidence="4" id="KW-0675">Receptor</keyword>
<feature type="non-terminal residue" evidence="4">
    <location>
        <position position="1"/>
    </location>
</feature>
<dbReference type="AlphaFoldDB" id="A0AAD8F6V9"/>
<keyword evidence="5" id="KW-1185">Reference proteome</keyword>
<dbReference type="SUPFAM" id="SSF90112">
    <property type="entry name" value="Neurotransmitter-gated ion-channel transmembrane pore"/>
    <property type="match status" value="1"/>
</dbReference>
<evidence type="ECO:0000313" key="4">
    <source>
        <dbReference type="EMBL" id="KAK0052506.1"/>
    </source>
</evidence>
<evidence type="ECO:0000313" key="5">
    <source>
        <dbReference type="Proteomes" id="UP001233172"/>
    </source>
</evidence>
<dbReference type="Pfam" id="PF02932">
    <property type="entry name" value="Neur_chan_memb"/>
    <property type="match status" value="1"/>
</dbReference>
<dbReference type="Gene3D" id="1.20.58.390">
    <property type="entry name" value="Neurotransmitter-gated ion-channel transmembrane domain"/>
    <property type="match status" value="1"/>
</dbReference>
<evidence type="ECO:0000256" key="1">
    <source>
        <dbReference type="SAM" id="MobiDB-lite"/>
    </source>
</evidence>
<name>A0AAD8F6V9_BIOPF</name>
<feature type="transmembrane region" description="Helical" evidence="2">
    <location>
        <begin position="29"/>
        <end position="52"/>
    </location>
</feature>
<dbReference type="EMBL" id="JASAOG010000094">
    <property type="protein sequence ID" value="KAK0052506.1"/>
    <property type="molecule type" value="Genomic_DNA"/>
</dbReference>
<dbReference type="InterPro" id="IPR006029">
    <property type="entry name" value="Neurotrans-gated_channel_TM"/>
</dbReference>
<dbReference type="InterPro" id="IPR036719">
    <property type="entry name" value="Neuro-gated_channel_TM_sf"/>
</dbReference>
<feature type="region of interest" description="Disordered" evidence="1">
    <location>
        <begin position="62"/>
        <end position="87"/>
    </location>
</feature>
<proteinExistence type="predicted"/>
<comment type="caution">
    <text evidence="4">The sequence shown here is derived from an EMBL/GenBank/DDBJ whole genome shotgun (WGS) entry which is preliminary data.</text>
</comment>
<dbReference type="GO" id="GO:0016020">
    <property type="term" value="C:membrane"/>
    <property type="evidence" value="ECO:0007669"/>
    <property type="project" value="InterPro"/>
</dbReference>
<feature type="domain" description="Neurotransmitter-gated ion-channel transmembrane" evidence="3">
    <location>
        <begin position="2"/>
        <end position="53"/>
    </location>
</feature>
<feature type="non-terminal residue" evidence="4">
    <location>
        <position position="111"/>
    </location>
</feature>
<dbReference type="InterPro" id="IPR038050">
    <property type="entry name" value="Neuro_actylchol_rec"/>
</dbReference>
<protein>
    <submittedName>
        <fullName evidence="4">Gamma-aminobutyric acid receptor subunit alpha-6</fullName>
    </submittedName>
</protein>
<organism evidence="4 5">
    <name type="scientific">Biomphalaria pfeifferi</name>
    <name type="common">Bloodfluke planorb</name>
    <name type="synonym">Freshwater snail</name>
    <dbReference type="NCBI Taxonomy" id="112525"/>
    <lineage>
        <taxon>Eukaryota</taxon>
        <taxon>Metazoa</taxon>
        <taxon>Spiralia</taxon>
        <taxon>Lophotrochozoa</taxon>
        <taxon>Mollusca</taxon>
        <taxon>Gastropoda</taxon>
        <taxon>Heterobranchia</taxon>
        <taxon>Euthyneura</taxon>
        <taxon>Panpulmonata</taxon>
        <taxon>Hygrophila</taxon>
        <taxon>Lymnaeoidea</taxon>
        <taxon>Planorbidae</taxon>
        <taxon>Biomphalaria</taxon>
    </lineage>
</organism>
<keyword evidence="2" id="KW-0472">Membrane</keyword>